<dbReference type="Pfam" id="PF13499">
    <property type="entry name" value="EF-hand_7"/>
    <property type="match status" value="1"/>
</dbReference>
<dbReference type="WBParaSite" id="PSAMB.scaffold1281size33428.g12227.t1">
    <property type="protein sequence ID" value="PSAMB.scaffold1281size33428.g12227.t1"/>
    <property type="gene ID" value="PSAMB.scaffold1281size33428.g12227"/>
</dbReference>
<feature type="region of interest" description="Disordered" evidence="8">
    <location>
        <begin position="601"/>
        <end position="638"/>
    </location>
</feature>
<dbReference type="PRINTS" id="PR00008">
    <property type="entry name" value="DAGPEDOMAIN"/>
</dbReference>
<protein>
    <submittedName>
        <fullName evidence="13">Ras guanyl-releasing protein 3</fullName>
    </submittedName>
</protein>
<evidence type="ECO:0000259" key="10">
    <source>
        <dbReference type="PROSITE" id="PS50081"/>
    </source>
</evidence>
<evidence type="ECO:0000256" key="6">
    <source>
        <dbReference type="ARBA" id="ARBA00022837"/>
    </source>
</evidence>
<organism evidence="12 13">
    <name type="scientific">Plectus sambesii</name>
    <dbReference type="NCBI Taxonomy" id="2011161"/>
    <lineage>
        <taxon>Eukaryota</taxon>
        <taxon>Metazoa</taxon>
        <taxon>Ecdysozoa</taxon>
        <taxon>Nematoda</taxon>
        <taxon>Chromadorea</taxon>
        <taxon>Plectida</taxon>
        <taxon>Plectina</taxon>
        <taxon>Plectoidea</taxon>
        <taxon>Plectidae</taxon>
        <taxon>Plectus</taxon>
    </lineage>
</organism>
<dbReference type="SUPFAM" id="SSF47473">
    <property type="entry name" value="EF-hand"/>
    <property type="match status" value="1"/>
</dbReference>
<dbReference type="Pfam" id="PF00617">
    <property type="entry name" value="RasGEF"/>
    <property type="match status" value="1"/>
</dbReference>
<keyword evidence="5" id="KW-0862">Zinc</keyword>
<dbReference type="SMART" id="SM00054">
    <property type="entry name" value="EFh"/>
    <property type="match status" value="2"/>
</dbReference>
<dbReference type="Gene3D" id="1.10.238.10">
    <property type="entry name" value="EF-hand"/>
    <property type="match status" value="1"/>
</dbReference>
<evidence type="ECO:0000256" key="8">
    <source>
        <dbReference type="SAM" id="MobiDB-lite"/>
    </source>
</evidence>
<dbReference type="InterPro" id="IPR008937">
    <property type="entry name" value="Ras-like_GEF"/>
</dbReference>
<dbReference type="GO" id="GO:0007265">
    <property type="term" value="P:Ras protein signal transduction"/>
    <property type="evidence" value="ECO:0007669"/>
    <property type="project" value="TreeGrafter"/>
</dbReference>
<accession>A0A914UUX9</accession>
<dbReference type="InterPro" id="IPR036964">
    <property type="entry name" value="RASGEF_cat_dom_sf"/>
</dbReference>
<dbReference type="PROSITE" id="PS50222">
    <property type="entry name" value="EF_HAND_2"/>
    <property type="match status" value="2"/>
</dbReference>
<name>A0A914UUX9_9BILA</name>
<dbReference type="FunFam" id="1.10.840.10:FF:000003">
    <property type="entry name" value="Ras guanyl-releasing protein 3 isoform 1"/>
    <property type="match status" value="1"/>
</dbReference>
<feature type="domain" description="EF-hand" evidence="11">
    <location>
        <begin position="350"/>
        <end position="376"/>
    </location>
</feature>
<evidence type="ECO:0000256" key="2">
    <source>
        <dbReference type="ARBA" id="ARBA00022658"/>
    </source>
</evidence>
<dbReference type="InterPro" id="IPR018247">
    <property type="entry name" value="EF_Hand_1_Ca_BS"/>
</dbReference>
<dbReference type="InterPro" id="IPR001895">
    <property type="entry name" value="RASGEF_cat_dom"/>
</dbReference>
<dbReference type="Proteomes" id="UP000887566">
    <property type="component" value="Unplaced"/>
</dbReference>
<comment type="similarity">
    <text evidence="1">Belongs to the RASGRP family.</text>
</comment>
<evidence type="ECO:0000313" key="12">
    <source>
        <dbReference type="Proteomes" id="UP000887566"/>
    </source>
</evidence>
<dbReference type="PROSITE" id="PS50009">
    <property type="entry name" value="RASGEF_CAT"/>
    <property type="match status" value="1"/>
</dbReference>
<evidence type="ECO:0000259" key="9">
    <source>
        <dbReference type="PROSITE" id="PS50009"/>
    </source>
</evidence>
<dbReference type="SMART" id="SM00109">
    <property type="entry name" value="C1"/>
    <property type="match status" value="1"/>
</dbReference>
<dbReference type="AlphaFoldDB" id="A0A914UUX9"/>
<feature type="region of interest" description="Disordered" evidence="8">
    <location>
        <begin position="440"/>
        <end position="476"/>
    </location>
</feature>
<feature type="region of interest" description="Disordered" evidence="8">
    <location>
        <begin position="577"/>
        <end position="596"/>
    </location>
</feature>
<dbReference type="GO" id="GO:0005509">
    <property type="term" value="F:calcium ion binding"/>
    <property type="evidence" value="ECO:0007669"/>
    <property type="project" value="InterPro"/>
</dbReference>
<dbReference type="PANTHER" id="PTHR23113:SF252">
    <property type="entry name" value="RAS GUANYL-RELEASING PROTEIN 3"/>
    <property type="match status" value="1"/>
</dbReference>
<dbReference type="InterPro" id="IPR046349">
    <property type="entry name" value="C1-like_sf"/>
</dbReference>
<dbReference type="CDD" id="cd00155">
    <property type="entry name" value="RasGEF"/>
    <property type="match status" value="1"/>
</dbReference>
<evidence type="ECO:0000256" key="3">
    <source>
        <dbReference type="ARBA" id="ARBA00022723"/>
    </source>
</evidence>
<dbReference type="InterPro" id="IPR020454">
    <property type="entry name" value="DAG/PE-bd"/>
</dbReference>
<feature type="compositionally biased region" description="Polar residues" evidence="8">
    <location>
        <begin position="541"/>
        <end position="550"/>
    </location>
</feature>
<dbReference type="PROSITE" id="PS50081">
    <property type="entry name" value="ZF_DAG_PE_2"/>
    <property type="match status" value="1"/>
</dbReference>
<dbReference type="SUPFAM" id="SSF48366">
    <property type="entry name" value="Ras GEF"/>
    <property type="match status" value="1"/>
</dbReference>
<dbReference type="InterPro" id="IPR002219">
    <property type="entry name" value="PKC_DAG/PE"/>
</dbReference>
<reference evidence="13" key="1">
    <citation type="submission" date="2022-11" db="UniProtKB">
        <authorList>
            <consortium name="WormBaseParasite"/>
        </authorList>
    </citation>
    <scope>IDENTIFICATION</scope>
</reference>
<feature type="domain" description="Phorbol-ester/DAG-type" evidence="10">
    <location>
        <begin position="385"/>
        <end position="435"/>
    </location>
</feature>
<sequence length="638" mass="71880">MLSDEQLGKSAAPLFWLNRPSYAWLRNVSVRNPIMRQVSLSFEQWSPDEIATSLTHIEYKMLRRITFSEYKQYACSTNLSTTPILERSISVFNSLCNWVQCMVLSKSTPKDRADIITKFVNVGKTLKKLHNFNTLMSVIGGITHSSIARMTKTNACLLPEIKKELSSLTELLSNQCNYANYRKALEEARGFLIPIVGVHLKDLIVLQSAMPDYDDKGQVNCKKLSQLATVFAHLIVDLDRPHNLPDPNMDLINTLKVSLDIHYKEDEIYELSLKREPRTLLNFQSTNRKSVVFAEWAAGVCSAPDPDTVNKHVAAMVDAVFKHYDNDRDGYISKAEFELIAGNFPFIDPFVMIDEDRDGRISRTEMVNYFIKVNQKSTDFRRGFKHNFHETTFLTPTMCIHCNKLLWGLIRQGYKCKDCGLPVHRSCKDSAVAECRRKHHHHPGFLSSRTNSLPETDGVPSTIPEDGSEPPNSGTATQRRKLFLNISSPALPTTAMQLARDMVSPNSPTDSEPFTPPALATPLRKKRFAFAFSRSRPNRLRTVSTTSDSPSPEPMGMTPPVMQAEPGRALMRLRLPSKHKPRARSETSDCYRCQSPEYANEVDILPSLASEEVFEEESASNHSSRDETSNQGAVAAAS</sequence>
<proteinExistence type="inferred from homology"/>
<dbReference type="InterPro" id="IPR002048">
    <property type="entry name" value="EF_hand_dom"/>
</dbReference>
<keyword evidence="3" id="KW-0479">Metal-binding</keyword>
<dbReference type="Pfam" id="PF00130">
    <property type="entry name" value="C1_1"/>
    <property type="match status" value="1"/>
</dbReference>
<feature type="domain" description="EF-hand" evidence="11">
    <location>
        <begin position="312"/>
        <end position="347"/>
    </location>
</feature>
<evidence type="ECO:0000256" key="1">
    <source>
        <dbReference type="ARBA" id="ARBA00009566"/>
    </source>
</evidence>
<dbReference type="CDD" id="cd20808">
    <property type="entry name" value="C1_RASGRP"/>
    <property type="match status" value="1"/>
</dbReference>
<dbReference type="GO" id="GO:0008270">
    <property type="term" value="F:zinc ion binding"/>
    <property type="evidence" value="ECO:0007669"/>
    <property type="project" value="UniProtKB-KW"/>
</dbReference>
<evidence type="ECO:0000256" key="5">
    <source>
        <dbReference type="ARBA" id="ARBA00022833"/>
    </source>
</evidence>
<dbReference type="Gene3D" id="1.10.840.10">
    <property type="entry name" value="Ras guanine-nucleotide exchange factors catalytic domain"/>
    <property type="match status" value="1"/>
</dbReference>
<keyword evidence="6" id="KW-0106">Calcium</keyword>
<evidence type="ECO:0000313" key="13">
    <source>
        <dbReference type="WBParaSite" id="PSAMB.scaffold1281size33428.g12227.t1"/>
    </source>
</evidence>
<dbReference type="PANTHER" id="PTHR23113">
    <property type="entry name" value="GUANINE NUCLEOTIDE EXCHANGE FACTOR"/>
    <property type="match status" value="1"/>
</dbReference>
<evidence type="ECO:0000256" key="4">
    <source>
        <dbReference type="ARBA" id="ARBA00022771"/>
    </source>
</evidence>
<dbReference type="InterPro" id="IPR023578">
    <property type="entry name" value="Ras_GEF_dom_sf"/>
</dbReference>
<dbReference type="PROSITE" id="PS00479">
    <property type="entry name" value="ZF_DAG_PE_1"/>
    <property type="match status" value="1"/>
</dbReference>
<feature type="domain" description="Ras-GEF" evidence="9">
    <location>
        <begin position="46"/>
        <end position="278"/>
    </location>
</feature>
<dbReference type="InterPro" id="IPR011992">
    <property type="entry name" value="EF-hand-dom_pair"/>
</dbReference>
<dbReference type="GO" id="GO:0005085">
    <property type="term" value="F:guanyl-nucleotide exchange factor activity"/>
    <property type="evidence" value="ECO:0007669"/>
    <property type="project" value="UniProtKB-KW"/>
</dbReference>
<evidence type="ECO:0000259" key="11">
    <source>
        <dbReference type="PROSITE" id="PS50222"/>
    </source>
</evidence>
<keyword evidence="4" id="KW-0863">Zinc-finger</keyword>
<dbReference type="SUPFAM" id="SSF57889">
    <property type="entry name" value="Cysteine-rich domain"/>
    <property type="match status" value="1"/>
</dbReference>
<dbReference type="PROSITE" id="PS00018">
    <property type="entry name" value="EF_HAND_1"/>
    <property type="match status" value="2"/>
</dbReference>
<dbReference type="SMART" id="SM00147">
    <property type="entry name" value="RasGEF"/>
    <property type="match status" value="1"/>
</dbReference>
<keyword evidence="12" id="KW-1185">Reference proteome</keyword>
<dbReference type="CDD" id="cd00051">
    <property type="entry name" value="EFh"/>
    <property type="match status" value="1"/>
</dbReference>
<feature type="region of interest" description="Disordered" evidence="8">
    <location>
        <begin position="535"/>
        <end position="564"/>
    </location>
</feature>
<dbReference type="Gene3D" id="3.30.60.20">
    <property type="match status" value="1"/>
</dbReference>
<dbReference type="GO" id="GO:0005886">
    <property type="term" value="C:plasma membrane"/>
    <property type="evidence" value="ECO:0007669"/>
    <property type="project" value="TreeGrafter"/>
</dbReference>
<evidence type="ECO:0000256" key="7">
    <source>
        <dbReference type="PROSITE-ProRule" id="PRU00168"/>
    </source>
</evidence>
<keyword evidence="2 7" id="KW-0344">Guanine-nucleotide releasing factor</keyword>